<proteinExistence type="predicted"/>
<accession>A0A1K2HSB5</accession>
<sequence length="84" mass="9196">MTELTEEEAEALARFDAPAKPVEVDPMVYAKLLSMGLVEQHEGGPFITATGVEILNRKALDDELDAELEQTFPASDPPNLTRPD</sequence>
<organism evidence="1 2">
    <name type="scientific">Devosia enhydra</name>
    <dbReference type="NCBI Taxonomy" id="665118"/>
    <lineage>
        <taxon>Bacteria</taxon>
        <taxon>Pseudomonadati</taxon>
        <taxon>Pseudomonadota</taxon>
        <taxon>Alphaproteobacteria</taxon>
        <taxon>Hyphomicrobiales</taxon>
        <taxon>Devosiaceae</taxon>
        <taxon>Devosia</taxon>
    </lineage>
</organism>
<dbReference type="EMBL" id="FPKU01000001">
    <property type="protein sequence ID" value="SFZ80769.1"/>
    <property type="molecule type" value="Genomic_DNA"/>
</dbReference>
<dbReference type="OrthoDB" id="7951318at2"/>
<dbReference type="RefSeq" id="WP_143145596.1">
    <property type="nucleotide sequence ID" value="NZ_FPKU01000001.1"/>
</dbReference>
<keyword evidence="2" id="KW-1185">Reference proteome</keyword>
<evidence type="ECO:0000313" key="1">
    <source>
        <dbReference type="EMBL" id="SFZ80769.1"/>
    </source>
</evidence>
<protein>
    <submittedName>
        <fullName evidence="1">Uncharacterized protein</fullName>
    </submittedName>
</protein>
<evidence type="ECO:0000313" key="2">
    <source>
        <dbReference type="Proteomes" id="UP000183447"/>
    </source>
</evidence>
<dbReference type="Proteomes" id="UP000183447">
    <property type="component" value="Unassembled WGS sequence"/>
</dbReference>
<dbReference type="AlphaFoldDB" id="A0A1K2HSB5"/>
<reference evidence="1 2" key="1">
    <citation type="submission" date="2016-11" db="EMBL/GenBank/DDBJ databases">
        <authorList>
            <person name="Jaros S."/>
            <person name="Januszkiewicz K."/>
            <person name="Wedrychowicz H."/>
        </authorList>
    </citation>
    <scope>NUCLEOTIDE SEQUENCE [LARGE SCALE GENOMIC DNA]</scope>
    <source>
        <strain evidence="1 2">ATCC 23634</strain>
    </source>
</reference>
<gene>
    <name evidence="1" type="ORF">SAMN02983003_0117</name>
</gene>
<name>A0A1K2HSB5_9HYPH</name>